<dbReference type="AlphaFoldDB" id="A0A7S3V1F0"/>
<dbReference type="EMBL" id="HBIN01020641">
    <property type="protein sequence ID" value="CAE0445787.1"/>
    <property type="molecule type" value="Transcribed_RNA"/>
</dbReference>
<name>A0A7S3V1F0_9STRA</name>
<feature type="region of interest" description="Disordered" evidence="1">
    <location>
        <begin position="219"/>
        <end position="270"/>
    </location>
</feature>
<evidence type="ECO:0000313" key="2">
    <source>
        <dbReference type="EMBL" id="CAE0445787.1"/>
    </source>
</evidence>
<proteinExistence type="predicted"/>
<sequence length="270" mass="30122">MSFVVGRNTICGTSKAYVSCNTWVEDDVDTKGLHSKDRNRNCVVGISRNASLMSPIGGSAMIMSPHSVKYKCQSMFDYENVTDFEYKFDRDEELRRFGMGDEDREVASLCISQSQSHSHRSFLNKNESVQKNFASRFDLCMRGGDSNMNTSSKTVNHDRCSPRYRPSNPIARSLQVQITNLSIDMELDNEEVESKYIPISPHQLPSCASVDSLTSTPSPGIWDSDNSGFGLRKSRARTNSRLSSYSSSSVTSYQSVGEASNASCKRIKYS</sequence>
<accession>A0A7S3V1F0</accession>
<evidence type="ECO:0000256" key="1">
    <source>
        <dbReference type="SAM" id="MobiDB-lite"/>
    </source>
</evidence>
<feature type="compositionally biased region" description="Low complexity" evidence="1">
    <location>
        <begin position="239"/>
        <end position="256"/>
    </location>
</feature>
<feature type="region of interest" description="Disordered" evidence="1">
    <location>
        <begin position="148"/>
        <end position="168"/>
    </location>
</feature>
<reference evidence="2" key="1">
    <citation type="submission" date="2021-01" db="EMBL/GenBank/DDBJ databases">
        <authorList>
            <person name="Corre E."/>
            <person name="Pelletier E."/>
            <person name="Niang G."/>
            <person name="Scheremetjew M."/>
            <person name="Finn R."/>
            <person name="Kale V."/>
            <person name="Holt S."/>
            <person name="Cochrane G."/>
            <person name="Meng A."/>
            <person name="Brown T."/>
            <person name="Cohen L."/>
        </authorList>
    </citation>
    <scope>NUCLEOTIDE SEQUENCE</scope>
    <source>
        <strain evidence="2">GSBS06</strain>
    </source>
</reference>
<protein>
    <submittedName>
        <fullName evidence="2">Uncharacterized protein</fullName>
    </submittedName>
</protein>
<gene>
    <name evidence="2" type="ORF">ASTO00021_LOCUS15791</name>
</gene>
<organism evidence="2">
    <name type="scientific">Aplanochytrium stocchinoi</name>
    <dbReference type="NCBI Taxonomy" id="215587"/>
    <lineage>
        <taxon>Eukaryota</taxon>
        <taxon>Sar</taxon>
        <taxon>Stramenopiles</taxon>
        <taxon>Bigyra</taxon>
        <taxon>Labyrinthulomycetes</taxon>
        <taxon>Thraustochytrida</taxon>
        <taxon>Thraustochytriidae</taxon>
        <taxon>Aplanochytrium</taxon>
    </lineage>
</organism>